<dbReference type="Proteomes" id="UP000278143">
    <property type="component" value="Unassembled WGS sequence"/>
</dbReference>
<gene>
    <name evidence="4" type="ORF">SYNPS1DRAFT_19428</name>
</gene>
<comment type="similarity">
    <text evidence="1">Belongs to the cyclin family.</text>
</comment>
<evidence type="ECO:0000256" key="2">
    <source>
        <dbReference type="SAM" id="Phobius"/>
    </source>
</evidence>
<dbReference type="InterPro" id="IPR013763">
    <property type="entry name" value="Cyclin-like_dom"/>
</dbReference>
<dbReference type="SUPFAM" id="SSF47954">
    <property type="entry name" value="Cyclin-like"/>
    <property type="match status" value="2"/>
</dbReference>
<keyword evidence="2" id="KW-0812">Transmembrane</keyword>
<feature type="transmembrane region" description="Helical" evidence="2">
    <location>
        <begin position="39"/>
        <end position="62"/>
    </location>
</feature>
<keyword evidence="2" id="KW-0472">Membrane</keyword>
<feature type="non-terminal residue" evidence="4">
    <location>
        <position position="193"/>
    </location>
</feature>
<dbReference type="SMART" id="SM00385">
    <property type="entry name" value="CYCLIN"/>
    <property type="match status" value="1"/>
</dbReference>
<name>A0A4V1J0V5_9FUNG</name>
<dbReference type="EMBL" id="KZ991548">
    <property type="protein sequence ID" value="RKP22879.1"/>
    <property type="molecule type" value="Genomic_DNA"/>
</dbReference>
<feature type="domain" description="Cyclin-like" evidence="3">
    <location>
        <begin position="39"/>
        <end position="123"/>
    </location>
</feature>
<dbReference type="InterPro" id="IPR043198">
    <property type="entry name" value="Cyclin/Ssn8"/>
</dbReference>
<evidence type="ECO:0000256" key="1">
    <source>
        <dbReference type="RuleBase" id="RU000383"/>
    </source>
</evidence>
<evidence type="ECO:0000313" key="4">
    <source>
        <dbReference type="EMBL" id="RKP22879.1"/>
    </source>
</evidence>
<dbReference type="OrthoDB" id="25002at2759"/>
<protein>
    <submittedName>
        <fullName evidence="4">Cyclin-like protein</fullName>
    </submittedName>
</protein>
<dbReference type="CDD" id="cd20546">
    <property type="entry name" value="CYCLIN_SpCG1C_ScCTK2-like_rpt2"/>
    <property type="match status" value="1"/>
</dbReference>
<sequence length="193" mass="21690">MPATANAWLFPREELERTPSSEDNISLTEELSMRSKACAMIFSVGIMMGLPQLVLATACVYLHRFYMTRSLKDFQFLEMAATALWVATKVEEQTRRLDDFAKACVCKAMKGSSASDRERDKWCNVVVYGEAALLEAICFDLVVEHPYVHLLLFVQEHKGKHSISHAAWAFLNESLRTPLCVLYPPNTIAAAAL</sequence>
<accession>A0A4V1J0V5</accession>
<reference evidence="5" key="1">
    <citation type="journal article" date="2018" name="Nat. Microbiol.">
        <title>Leveraging single-cell genomics to expand the fungal tree of life.</title>
        <authorList>
            <person name="Ahrendt S.R."/>
            <person name="Quandt C.A."/>
            <person name="Ciobanu D."/>
            <person name="Clum A."/>
            <person name="Salamov A."/>
            <person name="Andreopoulos B."/>
            <person name="Cheng J.F."/>
            <person name="Woyke T."/>
            <person name="Pelin A."/>
            <person name="Henrissat B."/>
            <person name="Reynolds N.K."/>
            <person name="Benny G.L."/>
            <person name="Smith M.E."/>
            <person name="James T.Y."/>
            <person name="Grigoriev I.V."/>
        </authorList>
    </citation>
    <scope>NUCLEOTIDE SEQUENCE [LARGE SCALE GENOMIC DNA]</scope>
    <source>
        <strain evidence="5">Benny S71-1</strain>
    </source>
</reference>
<dbReference type="GO" id="GO:0016538">
    <property type="term" value="F:cyclin-dependent protein serine/threonine kinase regulator activity"/>
    <property type="evidence" value="ECO:0007669"/>
    <property type="project" value="InterPro"/>
</dbReference>
<evidence type="ECO:0000259" key="3">
    <source>
        <dbReference type="SMART" id="SM00385"/>
    </source>
</evidence>
<dbReference type="Pfam" id="PF00134">
    <property type="entry name" value="Cyclin_N"/>
    <property type="match status" value="1"/>
</dbReference>
<organism evidence="4 5">
    <name type="scientific">Syncephalis pseudoplumigaleata</name>
    <dbReference type="NCBI Taxonomy" id="1712513"/>
    <lineage>
        <taxon>Eukaryota</taxon>
        <taxon>Fungi</taxon>
        <taxon>Fungi incertae sedis</taxon>
        <taxon>Zoopagomycota</taxon>
        <taxon>Zoopagomycotina</taxon>
        <taxon>Zoopagomycetes</taxon>
        <taxon>Zoopagales</taxon>
        <taxon>Piptocephalidaceae</taxon>
        <taxon>Syncephalis</taxon>
    </lineage>
</organism>
<evidence type="ECO:0000313" key="5">
    <source>
        <dbReference type="Proteomes" id="UP000278143"/>
    </source>
</evidence>
<dbReference type="PANTHER" id="PTHR10026">
    <property type="entry name" value="CYCLIN"/>
    <property type="match status" value="1"/>
</dbReference>
<dbReference type="Gene3D" id="1.10.472.10">
    <property type="entry name" value="Cyclin-like"/>
    <property type="match status" value="2"/>
</dbReference>
<keyword evidence="5" id="KW-1185">Reference proteome</keyword>
<proteinExistence type="inferred from homology"/>
<keyword evidence="2" id="KW-1133">Transmembrane helix</keyword>
<dbReference type="InterPro" id="IPR006671">
    <property type="entry name" value="Cyclin_N"/>
</dbReference>
<dbReference type="AlphaFoldDB" id="A0A4V1J0V5"/>
<keyword evidence="1" id="KW-0195">Cyclin</keyword>
<dbReference type="InterPro" id="IPR036915">
    <property type="entry name" value="Cyclin-like_sf"/>
</dbReference>
<dbReference type="GO" id="GO:0006357">
    <property type="term" value="P:regulation of transcription by RNA polymerase II"/>
    <property type="evidence" value="ECO:0007669"/>
    <property type="project" value="InterPro"/>
</dbReference>